<evidence type="ECO:0000259" key="3">
    <source>
        <dbReference type="PROSITE" id="PS50110"/>
    </source>
</evidence>
<evidence type="ECO:0000256" key="1">
    <source>
        <dbReference type="ARBA" id="ARBA00022553"/>
    </source>
</evidence>
<evidence type="ECO:0000313" key="5">
    <source>
        <dbReference type="Proteomes" id="UP000237381"/>
    </source>
</evidence>
<dbReference type="InterPro" id="IPR001789">
    <property type="entry name" value="Sig_transdc_resp-reg_receiver"/>
</dbReference>
<dbReference type="CDD" id="cd00156">
    <property type="entry name" value="REC"/>
    <property type="match status" value="1"/>
</dbReference>
<dbReference type="EMBL" id="PQGA01000029">
    <property type="protein sequence ID" value="POR45794.1"/>
    <property type="molecule type" value="Genomic_DNA"/>
</dbReference>
<keyword evidence="5" id="KW-1185">Reference proteome</keyword>
<keyword evidence="1 2" id="KW-0597">Phosphoprotein</keyword>
<dbReference type="Proteomes" id="UP000237381">
    <property type="component" value="Unassembled WGS sequence"/>
</dbReference>
<dbReference type="SUPFAM" id="SSF52172">
    <property type="entry name" value="CheY-like"/>
    <property type="match status" value="1"/>
</dbReference>
<dbReference type="GO" id="GO:0000160">
    <property type="term" value="P:phosphorelay signal transduction system"/>
    <property type="evidence" value="ECO:0007669"/>
    <property type="project" value="InterPro"/>
</dbReference>
<accession>A0A2S4LTN4</accession>
<dbReference type="PROSITE" id="PS50110">
    <property type="entry name" value="RESPONSE_REGULATORY"/>
    <property type="match status" value="1"/>
</dbReference>
<dbReference type="SMART" id="SM00448">
    <property type="entry name" value="REC"/>
    <property type="match status" value="1"/>
</dbReference>
<proteinExistence type="predicted"/>
<dbReference type="AlphaFoldDB" id="A0A2S4LTN4"/>
<dbReference type="InterPro" id="IPR050595">
    <property type="entry name" value="Bact_response_regulator"/>
</dbReference>
<evidence type="ECO:0000256" key="2">
    <source>
        <dbReference type="PROSITE-ProRule" id="PRU00169"/>
    </source>
</evidence>
<sequence length="153" mass="16882">MPNILLVDDDLNNASPLALALQHDGHRVTMASNASAALTVLRHQLIDCLVTDYEMPGLDGAQLCDLVRAQPAFAALPVVMLSAAEEPLERGRCWSFFLRKPVTVARFLEVIDACAARRLTHHPVAGQTAHAVARRYQYLAPQKWRAVQSSCWP</sequence>
<dbReference type="InterPro" id="IPR011006">
    <property type="entry name" value="CheY-like_superfamily"/>
</dbReference>
<dbReference type="PANTHER" id="PTHR44591">
    <property type="entry name" value="STRESS RESPONSE REGULATOR PROTEIN 1"/>
    <property type="match status" value="1"/>
</dbReference>
<dbReference type="OrthoDB" id="9800897at2"/>
<dbReference type="RefSeq" id="WP_103707593.1">
    <property type="nucleotide sequence ID" value="NZ_PQGA01000029.1"/>
</dbReference>
<reference evidence="4 5" key="1">
    <citation type="submission" date="2018-01" db="EMBL/GenBank/DDBJ databases">
        <title>Genomic Encyclopedia of Type Strains, Phase III (KMG-III): the genomes of soil and plant-associated and newly described type strains.</title>
        <authorList>
            <person name="Whitman W."/>
        </authorList>
    </citation>
    <scope>NUCLEOTIDE SEQUENCE [LARGE SCALE GENOMIC DNA]</scope>
    <source>
        <strain evidence="4 5">JCM 18070</strain>
    </source>
</reference>
<evidence type="ECO:0000313" key="4">
    <source>
        <dbReference type="EMBL" id="POR45794.1"/>
    </source>
</evidence>
<dbReference type="Gene3D" id="3.40.50.2300">
    <property type="match status" value="1"/>
</dbReference>
<comment type="caution">
    <text evidence="4">The sequence shown here is derived from an EMBL/GenBank/DDBJ whole genome shotgun (WGS) entry which is preliminary data.</text>
</comment>
<dbReference type="PANTHER" id="PTHR44591:SF3">
    <property type="entry name" value="RESPONSE REGULATORY DOMAIN-CONTAINING PROTEIN"/>
    <property type="match status" value="1"/>
</dbReference>
<dbReference type="Pfam" id="PF00072">
    <property type="entry name" value="Response_reg"/>
    <property type="match status" value="1"/>
</dbReference>
<protein>
    <submittedName>
        <fullName evidence="4">Response regulator receiver domain-containing protein</fullName>
    </submittedName>
</protein>
<name>A0A2S4LTN4_9BURK</name>
<feature type="modified residue" description="4-aspartylphosphate" evidence="2">
    <location>
        <position position="52"/>
    </location>
</feature>
<gene>
    <name evidence="4" type="ORF">B0G62_12919</name>
</gene>
<organism evidence="4 5">
    <name type="scientific">Paraburkholderia eburnea</name>
    <dbReference type="NCBI Taxonomy" id="1189126"/>
    <lineage>
        <taxon>Bacteria</taxon>
        <taxon>Pseudomonadati</taxon>
        <taxon>Pseudomonadota</taxon>
        <taxon>Betaproteobacteria</taxon>
        <taxon>Burkholderiales</taxon>
        <taxon>Burkholderiaceae</taxon>
        <taxon>Paraburkholderia</taxon>
    </lineage>
</organism>
<feature type="domain" description="Response regulatory" evidence="3">
    <location>
        <begin position="3"/>
        <end position="115"/>
    </location>
</feature>